<dbReference type="InterPro" id="IPR011527">
    <property type="entry name" value="ABC1_TM_dom"/>
</dbReference>
<dbReference type="GO" id="GO:0015910">
    <property type="term" value="P:long-chain fatty acid import into peroxisome"/>
    <property type="evidence" value="ECO:0007669"/>
    <property type="project" value="TreeGrafter"/>
</dbReference>
<dbReference type="CDD" id="cd03223">
    <property type="entry name" value="ABCD_peroxisomal_ALDP"/>
    <property type="match status" value="1"/>
</dbReference>
<feature type="transmembrane region" description="Helical" evidence="9">
    <location>
        <begin position="549"/>
        <end position="575"/>
    </location>
</feature>
<keyword evidence="2" id="KW-0813">Transport</keyword>
<dbReference type="SMART" id="SM00382">
    <property type="entry name" value="AAA"/>
    <property type="match status" value="1"/>
</dbReference>
<dbReference type="InterPro" id="IPR003439">
    <property type="entry name" value="ABC_transporter-like_ATP-bd"/>
</dbReference>
<feature type="region of interest" description="Disordered" evidence="8">
    <location>
        <begin position="782"/>
        <end position="850"/>
    </location>
</feature>
<dbReference type="GO" id="GO:0042760">
    <property type="term" value="P:very long-chain fatty acid catabolic process"/>
    <property type="evidence" value="ECO:0007669"/>
    <property type="project" value="TreeGrafter"/>
</dbReference>
<dbReference type="Pfam" id="PF00005">
    <property type="entry name" value="ABC_tran"/>
    <property type="match status" value="1"/>
</dbReference>
<dbReference type="GO" id="GO:0006635">
    <property type="term" value="P:fatty acid beta-oxidation"/>
    <property type="evidence" value="ECO:0007669"/>
    <property type="project" value="TreeGrafter"/>
</dbReference>
<evidence type="ECO:0000256" key="2">
    <source>
        <dbReference type="ARBA" id="ARBA00022448"/>
    </source>
</evidence>
<feature type="compositionally biased region" description="Basic and acidic residues" evidence="8">
    <location>
        <begin position="1661"/>
        <end position="1676"/>
    </location>
</feature>
<protein>
    <recommendedName>
        <fullName evidence="10">ABC transporter domain-containing protein</fullName>
    </recommendedName>
</protein>
<feature type="region of interest" description="Disordered" evidence="8">
    <location>
        <begin position="1653"/>
        <end position="1676"/>
    </location>
</feature>
<keyword evidence="4" id="KW-0547">Nucleotide-binding</keyword>
<dbReference type="GO" id="GO:0005324">
    <property type="term" value="F:long-chain fatty acid transmembrane transporter activity"/>
    <property type="evidence" value="ECO:0007669"/>
    <property type="project" value="TreeGrafter"/>
</dbReference>
<gene>
    <name evidence="11" type="ORF">RI543_001683</name>
</gene>
<reference evidence="12" key="1">
    <citation type="submission" date="2023-07" db="EMBL/GenBank/DDBJ databases">
        <title>A draft genome of Kazachstania heterogenica Y-27499.</title>
        <authorList>
            <person name="Donic C."/>
            <person name="Kralova J.S."/>
            <person name="Fidel L."/>
            <person name="Ben-Dor S."/>
            <person name="Jung S."/>
        </authorList>
    </citation>
    <scope>NUCLEOTIDE SEQUENCE [LARGE SCALE GENOMIC DNA]</scope>
    <source>
        <strain evidence="12">Y27499</strain>
    </source>
</reference>
<proteinExistence type="inferred from homology"/>
<keyword evidence="7 9" id="KW-0472">Membrane</keyword>
<evidence type="ECO:0000259" key="10">
    <source>
        <dbReference type="PROSITE" id="PS50893"/>
    </source>
</evidence>
<name>A0AAN7W3S6_9SACH</name>
<dbReference type="Proteomes" id="UP001306508">
    <property type="component" value="Unassembled WGS sequence"/>
</dbReference>
<evidence type="ECO:0000256" key="9">
    <source>
        <dbReference type="SAM" id="Phobius"/>
    </source>
</evidence>
<feature type="region of interest" description="Disordered" evidence="8">
    <location>
        <begin position="724"/>
        <end position="745"/>
    </location>
</feature>
<feature type="transmembrane region" description="Helical" evidence="9">
    <location>
        <begin position="1174"/>
        <end position="1198"/>
    </location>
</feature>
<evidence type="ECO:0000313" key="11">
    <source>
        <dbReference type="EMBL" id="KAK5780561.1"/>
    </source>
</evidence>
<dbReference type="PROSITE" id="PS50893">
    <property type="entry name" value="ABC_TRANSPORTER_2"/>
    <property type="match status" value="1"/>
</dbReference>
<comment type="caution">
    <text evidence="11">The sequence shown here is derived from an EMBL/GenBank/DDBJ whole genome shotgun (WGS) entry which is preliminary data.</text>
</comment>
<evidence type="ECO:0000256" key="7">
    <source>
        <dbReference type="ARBA" id="ARBA00023136"/>
    </source>
</evidence>
<feature type="compositionally biased region" description="Basic and acidic residues" evidence="8">
    <location>
        <begin position="808"/>
        <end position="828"/>
    </location>
</feature>
<dbReference type="InterPro" id="IPR027417">
    <property type="entry name" value="P-loop_NTPase"/>
</dbReference>
<feature type="transmembrane region" description="Helical" evidence="9">
    <location>
        <begin position="20"/>
        <end position="40"/>
    </location>
</feature>
<keyword evidence="5" id="KW-0067">ATP-binding</keyword>
<dbReference type="SUPFAM" id="SSF90123">
    <property type="entry name" value="ABC transporter transmembrane region"/>
    <property type="match status" value="1"/>
</dbReference>
<keyword evidence="6 9" id="KW-1133">Transmembrane helix</keyword>
<dbReference type="InterPro" id="IPR050835">
    <property type="entry name" value="ABC_transporter_sub-D"/>
</dbReference>
<evidence type="ECO:0000256" key="6">
    <source>
        <dbReference type="ARBA" id="ARBA00022989"/>
    </source>
</evidence>
<feature type="transmembrane region" description="Helical" evidence="9">
    <location>
        <begin position="582"/>
        <end position="609"/>
    </location>
</feature>
<dbReference type="InterPro" id="IPR036640">
    <property type="entry name" value="ABC1_TM_sf"/>
</dbReference>
<dbReference type="GO" id="GO:0005886">
    <property type="term" value="C:plasma membrane"/>
    <property type="evidence" value="ECO:0007669"/>
    <property type="project" value="InterPro"/>
</dbReference>
<dbReference type="EMBL" id="JAWIZZ010000040">
    <property type="protein sequence ID" value="KAK5780561.1"/>
    <property type="molecule type" value="Genomic_DNA"/>
</dbReference>
<evidence type="ECO:0000313" key="12">
    <source>
        <dbReference type="Proteomes" id="UP001306508"/>
    </source>
</evidence>
<dbReference type="GO" id="GO:0005778">
    <property type="term" value="C:peroxisomal membrane"/>
    <property type="evidence" value="ECO:0007669"/>
    <property type="project" value="TreeGrafter"/>
</dbReference>
<dbReference type="Pfam" id="PF06472">
    <property type="entry name" value="ABC_membrane_2"/>
    <property type="match status" value="1"/>
</dbReference>
<evidence type="ECO:0000256" key="5">
    <source>
        <dbReference type="ARBA" id="ARBA00022840"/>
    </source>
</evidence>
<dbReference type="GO" id="GO:0007031">
    <property type="term" value="P:peroxisome organization"/>
    <property type="evidence" value="ECO:0007669"/>
    <property type="project" value="TreeGrafter"/>
</dbReference>
<evidence type="ECO:0000256" key="8">
    <source>
        <dbReference type="SAM" id="MobiDB-lite"/>
    </source>
</evidence>
<feature type="domain" description="ABC transporter" evidence="10">
    <location>
        <begin position="1288"/>
        <end position="1573"/>
    </location>
</feature>
<feature type="transmembrane region" description="Helical" evidence="9">
    <location>
        <begin position="939"/>
        <end position="962"/>
    </location>
</feature>
<dbReference type="GO" id="GO:0140359">
    <property type="term" value="F:ABC-type transporter activity"/>
    <property type="evidence" value="ECO:0007669"/>
    <property type="project" value="InterPro"/>
</dbReference>
<keyword evidence="12" id="KW-1185">Reference proteome</keyword>
<dbReference type="Gene3D" id="3.40.50.300">
    <property type="entry name" value="P-loop containing nucleotide triphosphate hydrolases"/>
    <property type="match status" value="1"/>
</dbReference>
<sequence>MRLIVSSKTKHDFGRNSYWLIIALIFIFTTFILVIVATAGSTSNYTPINNVYLGDADIAHINVSKVIPQMKPILTILGSALTAPNQSLNNIFGALKTVSTTPALSPLLLLLSNANNTSVTIDSLVKLAPLALEGDPIESTRELVGISSLVDNSNNGNQTLQFLSELVSPILQNFNNTQLLQASESTLKLLSNSANPLNTTKQLEVLNDLTLSEKVALLPVFSLYQTTNNVTQLNDALIKIIQANISIPQQQISTYFSTLSTMLQSNPNANLTRVFNGLSSSSSSSSSQEELLYSVQSLLTSSTNLNSTLTILTDMIKQNITNNENAKLALPALVSIINNSNNATMALDIIKSLSLVKNTTATREQLLALEGLLGVSNNGTKSISIVGLLQNGLTPNSTTVKYIPSLFTLMNSSTNPESTFKSLVVLTSWAQENPDTFTPIVNILNDAQSVQPISELALREMTPILLDYLKIPIYYRLSIFTLCKANGNKDILTCNKPHAVQDLDFRNIIYDSLMESDFQPYLKGLDISANDLHLEGDLLNRQHQYVPSISALLTMNLLTIIFSAAVIGFIIYNLITDVKHMWCWYILLGFTFSTALFNGIGATINAIVIEVIKSGTHHDDYGVVYQTGVAYSGLMWTAFVLSCLTTLIVLVACWKARRYLKGEVKLQEKNVGMYSDDSENEGQELDESGSIMLLKTKSTENISVIDEKQEGGYDKVEILRKKTSNSDSSSSISPSSSKFSKTNLPTTAVTNDSYIRNTSSDIFEMPHTPSISLSVDEKLETTLPVTSSSHPDSKLKRSLGTGSNITKRSAENDDNDKNLNLKNTKDNDADTMNNRSKTENRSKNKNNKKSLSKYFKKTSFEFETDTENENDESSSSSGTFTLERDDGLLLHEDQIRPSNKIGLFNDKETTETTKVNHVNLKARKRRDFLLRLILTDRKCILLFFTQSCLLIIRTFLSLYVATLDGKLVSTLVKGQIGKFLKILLGQWMILGIPASFINSLIAYVTKFFSITINRKVSNFLLDKYLSNSRTFYSVATATTEIQDNLTLDIYTFATNSSILLNQLLKPTLDLILCSFKLLMSTSSMMGEGTLALGLVVSGSNSLLRLLQPNFTNLTMIRSSLESWFRFLHSNIRINNEEIAFLRGQEVELMNLDYSFYKLVLFLNREIRAKALHDLATTFVIKYTWGAAGLALCSIPIFFKDKASLIKDPLNKGYHDMTADFITNRRLLVTASTSFGRFVELKRNIQQLKGVRIRLNQFNDILDSYILSGNVNTFELQDNALIEFNDSLIKFENVPIITPTDQVLIPELSFELKHGDHLLIIGPNGCGKSSLFRILGGLWPVRKFYSNSIPKLTIPKRTTLKDDVNNDKIQECSIFYLPQRPYMGNKSTFREQIIYPDSIYQFERRFKGDYSKGDDELVKILELLDLKDLITENMSILLAKNQSKNVVNEVSTLTSDMETPLSVDLKEAFDLCRNWTEKLSIGVQQRLAMARMYYHKPKFAVLDECTSAVSPEMEQRMYKTAQNFGISLISVCHRTSLWHFHNYLLKFDGKCGYQFGPFNPVERLKNEEKLIEINNLLEQQVPIWKKRLNDLTIARKSNIIKKSETELNFLSRRSVTPIIPIKKITNKENKDTTVQLLRSNSSNNPNINKQNLKNQRVKAKKEKNILMKDGEQLKKSR</sequence>
<feature type="transmembrane region" description="Helical" evidence="9">
    <location>
        <begin position="982"/>
        <end position="1005"/>
    </location>
</feature>
<feature type="transmembrane region" description="Helical" evidence="9">
    <location>
        <begin position="629"/>
        <end position="654"/>
    </location>
</feature>
<dbReference type="InterPro" id="IPR003593">
    <property type="entry name" value="AAA+_ATPase"/>
</dbReference>
<accession>A0AAN7W3S6</accession>
<keyword evidence="3 9" id="KW-0812">Transmembrane</keyword>
<dbReference type="SUPFAM" id="SSF52540">
    <property type="entry name" value="P-loop containing nucleoside triphosphate hydrolases"/>
    <property type="match status" value="1"/>
</dbReference>
<evidence type="ECO:0000256" key="4">
    <source>
        <dbReference type="ARBA" id="ARBA00022741"/>
    </source>
</evidence>
<evidence type="ECO:0000256" key="3">
    <source>
        <dbReference type="ARBA" id="ARBA00022692"/>
    </source>
</evidence>
<dbReference type="GO" id="GO:0016887">
    <property type="term" value="F:ATP hydrolysis activity"/>
    <property type="evidence" value="ECO:0007669"/>
    <property type="project" value="InterPro"/>
</dbReference>
<evidence type="ECO:0000256" key="1">
    <source>
        <dbReference type="ARBA" id="ARBA00008575"/>
    </source>
</evidence>
<dbReference type="PANTHER" id="PTHR11384:SF69">
    <property type="entry name" value="PEROXISOMAL LONG-CHAIN FATTY ACID IMPORT PROTEIN 1"/>
    <property type="match status" value="1"/>
</dbReference>
<feature type="compositionally biased region" description="Low complexity" evidence="8">
    <location>
        <begin position="725"/>
        <end position="741"/>
    </location>
</feature>
<organism evidence="11 12">
    <name type="scientific">Arxiozyma heterogenica</name>
    <dbReference type="NCBI Taxonomy" id="278026"/>
    <lineage>
        <taxon>Eukaryota</taxon>
        <taxon>Fungi</taxon>
        <taxon>Dikarya</taxon>
        <taxon>Ascomycota</taxon>
        <taxon>Saccharomycotina</taxon>
        <taxon>Saccharomycetes</taxon>
        <taxon>Saccharomycetales</taxon>
        <taxon>Saccharomycetaceae</taxon>
        <taxon>Arxiozyma</taxon>
    </lineage>
</organism>
<dbReference type="GO" id="GO:0005524">
    <property type="term" value="F:ATP binding"/>
    <property type="evidence" value="ECO:0007669"/>
    <property type="project" value="UniProtKB-KW"/>
</dbReference>
<comment type="similarity">
    <text evidence="1">Belongs to the ABC transporter superfamily. ABCD family. Peroxisomal fatty acyl CoA transporter (TC 3.A.1.203) subfamily.</text>
</comment>
<dbReference type="PANTHER" id="PTHR11384">
    <property type="entry name" value="ATP-BINDING CASSETTE, SUB-FAMILY D MEMBER"/>
    <property type="match status" value="1"/>
</dbReference>